<reference evidence="3" key="1">
    <citation type="submission" date="2021-01" db="EMBL/GenBank/DDBJ databases">
        <authorList>
            <person name="Corre E."/>
            <person name="Pelletier E."/>
            <person name="Niang G."/>
            <person name="Scheremetjew M."/>
            <person name="Finn R."/>
            <person name="Kale V."/>
            <person name="Holt S."/>
            <person name="Cochrane G."/>
            <person name="Meng A."/>
            <person name="Brown T."/>
            <person name="Cohen L."/>
        </authorList>
    </citation>
    <scope>NUCLEOTIDE SEQUENCE</scope>
    <source>
        <strain evidence="3">CCMP826</strain>
    </source>
</reference>
<evidence type="ECO:0008006" key="4">
    <source>
        <dbReference type="Google" id="ProtNLM"/>
    </source>
</evidence>
<evidence type="ECO:0000313" key="3">
    <source>
        <dbReference type="EMBL" id="CAD9482690.1"/>
    </source>
</evidence>
<organism evidence="3">
    <name type="scientific">Helicotheca tamesis</name>
    <dbReference type="NCBI Taxonomy" id="374047"/>
    <lineage>
        <taxon>Eukaryota</taxon>
        <taxon>Sar</taxon>
        <taxon>Stramenopiles</taxon>
        <taxon>Ochrophyta</taxon>
        <taxon>Bacillariophyta</taxon>
        <taxon>Mediophyceae</taxon>
        <taxon>Lithodesmiophycidae</taxon>
        <taxon>Lithodesmiales</taxon>
        <taxon>Lithodesmiaceae</taxon>
        <taxon>Helicotheca</taxon>
    </lineage>
</organism>
<dbReference type="EMBL" id="HBGV01006547">
    <property type="protein sequence ID" value="CAD9482690.1"/>
    <property type="molecule type" value="Transcribed_RNA"/>
</dbReference>
<proteinExistence type="predicted"/>
<evidence type="ECO:0000256" key="1">
    <source>
        <dbReference type="SAM" id="MobiDB-lite"/>
    </source>
</evidence>
<feature type="compositionally biased region" description="Basic residues" evidence="1">
    <location>
        <begin position="56"/>
        <end position="70"/>
    </location>
</feature>
<sequence length="102" mass="11411">MEIRSLLLVAILAVLAISTQAFAPATFGVRTSTALNGCRVNAKKEKRQRNRENMRKFKSKRGTSRRKTMKKLQSNQARAAEAEFLAKCFITMPPPGETADKK</sequence>
<protein>
    <recommendedName>
        <fullName evidence="4">BZIP domain-containing protein</fullName>
    </recommendedName>
</protein>
<name>A0A7S2MH60_9STRA</name>
<keyword evidence="2" id="KW-0732">Signal</keyword>
<evidence type="ECO:0000256" key="2">
    <source>
        <dbReference type="SAM" id="SignalP"/>
    </source>
</evidence>
<feature type="signal peptide" evidence="2">
    <location>
        <begin position="1"/>
        <end position="21"/>
    </location>
</feature>
<feature type="chain" id="PRO_5031143539" description="BZIP domain-containing protein" evidence="2">
    <location>
        <begin position="22"/>
        <end position="102"/>
    </location>
</feature>
<feature type="region of interest" description="Disordered" evidence="1">
    <location>
        <begin position="42"/>
        <end position="75"/>
    </location>
</feature>
<gene>
    <name evidence="3" type="ORF">HTAM1171_LOCUS3986</name>
</gene>
<dbReference type="AlphaFoldDB" id="A0A7S2MH60"/>
<accession>A0A7S2MH60</accession>